<dbReference type="InterPro" id="IPR001452">
    <property type="entry name" value="SH3_domain"/>
</dbReference>
<dbReference type="Gene3D" id="1.10.150.50">
    <property type="entry name" value="Transcription Factor, Ets-1"/>
    <property type="match status" value="1"/>
</dbReference>
<proteinExistence type="predicted"/>
<dbReference type="AlphaFoldDB" id="A0A9D3SRU5"/>
<dbReference type="PROSITE" id="PS50002">
    <property type="entry name" value="SH3"/>
    <property type="match status" value="1"/>
</dbReference>
<name>A0A9D3SRU5_9TELE</name>
<dbReference type="InterPro" id="IPR021090">
    <property type="entry name" value="SPIDER"/>
</dbReference>
<evidence type="ECO:0000313" key="7">
    <source>
        <dbReference type="Proteomes" id="UP000824219"/>
    </source>
</evidence>
<feature type="region of interest" description="Disordered" evidence="4">
    <location>
        <begin position="309"/>
        <end position="359"/>
    </location>
</feature>
<dbReference type="EMBL" id="JAHKSW010000008">
    <property type="protein sequence ID" value="KAG7329148.1"/>
    <property type="molecule type" value="Genomic_DNA"/>
</dbReference>
<evidence type="ECO:0000256" key="3">
    <source>
        <dbReference type="PROSITE-ProRule" id="PRU00192"/>
    </source>
</evidence>
<dbReference type="PANTHER" id="PTHR12301:SF5">
    <property type="entry name" value="SAM AND SH3 DOMAIN-CONTAINING PROTEIN 3"/>
    <property type="match status" value="1"/>
</dbReference>
<feature type="region of interest" description="Disordered" evidence="4">
    <location>
        <begin position="1"/>
        <end position="69"/>
    </location>
</feature>
<dbReference type="SMART" id="SM00326">
    <property type="entry name" value="SH3"/>
    <property type="match status" value="1"/>
</dbReference>
<feature type="compositionally biased region" description="Basic and acidic residues" evidence="4">
    <location>
        <begin position="346"/>
        <end position="357"/>
    </location>
</feature>
<comment type="caution">
    <text evidence="6">The sequence shown here is derived from an EMBL/GenBank/DDBJ whole genome shotgun (WGS) entry which is preliminary data.</text>
</comment>
<dbReference type="InterPro" id="IPR013761">
    <property type="entry name" value="SAM/pointed_sf"/>
</dbReference>
<sequence length="379" mass="42600">MLRRRPSNASEKEQGQVQKKKLTLQRSSSFKDFMKSKPSSPVVNPELTLEESLPEAEVQENSEKQNGKLGKKWRNVITRTMTRKTSKMVQKVLAEEGIESGEDSSVSPISPNDWAPDLSAGNRISVCSNSSEDTIHSPLCRQISGCGDRQSLDSGFSQRDNVDNYNGPFCGRARVHTDFTPSPYDIDSLKLQKGDIIQIIEKPPVGTWTGKLNNKVGSFKFIYVTIIPEEDTPPRRKRCHSHGRRNKPKPKTLEEVLDRIGLKDLESLLSMHGFQSLEDFSGLKESHLNELNITDPEQRTKILTAAELLHDSEEESEDEEKEKAEEKVDMPRDSGCYESTENLANGREEPGADKDVETDTQLEAVQENLQELTVEEAES</sequence>
<dbReference type="Proteomes" id="UP000824219">
    <property type="component" value="Linkage Group LG08"/>
</dbReference>
<dbReference type="CDD" id="cd09493">
    <property type="entry name" value="SAM_SASH-like"/>
    <property type="match status" value="1"/>
</dbReference>
<dbReference type="OrthoDB" id="10047268at2759"/>
<protein>
    <recommendedName>
        <fullName evidence="5">SH3 domain-containing protein</fullName>
    </recommendedName>
</protein>
<dbReference type="InterPro" id="IPR035721">
    <property type="entry name" value="SASH3_SH3"/>
</dbReference>
<dbReference type="Pfam" id="PF07653">
    <property type="entry name" value="SH3_2"/>
    <property type="match status" value="1"/>
</dbReference>
<evidence type="ECO:0000256" key="2">
    <source>
        <dbReference type="ARBA" id="ARBA00022553"/>
    </source>
</evidence>
<evidence type="ECO:0000259" key="5">
    <source>
        <dbReference type="PROSITE" id="PS50002"/>
    </source>
</evidence>
<dbReference type="SMART" id="SM00454">
    <property type="entry name" value="SAM"/>
    <property type="match status" value="1"/>
</dbReference>
<dbReference type="SUPFAM" id="SSF50044">
    <property type="entry name" value="SH3-domain"/>
    <property type="match status" value="1"/>
</dbReference>
<dbReference type="Pfam" id="PF12485">
    <property type="entry name" value="SPIDER"/>
    <property type="match status" value="1"/>
</dbReference>
<evidence type="ECO:0000256" key="1">
    <source>
        <dbReference type="ARBA" id="ARBA00022443"/>
    </source>
</evidence>
<dbReference type="InterPro" id="IPR036028">
    <property type="entry name" value="SH3-like_dom_sf"/>
</dbReference>
<dbReference type="InterPro" id="IPR051725">
    <property type="entry name" value="SAM-SH3_domain_protein"/>
</dbReference>
<gene>
    <name evidence="6" type="ORF">KOW79_007322</name>
</gene>
<dbReference type="InterPro" id="IPR001660">
    <property type="entry name" value="SAM"/>
</dbReference>
<keyword evidence="2" id="KW-0597">Phosphoprotein</keyword>
<feature type="domain" description="SH3" evidence="5">
    <location>
        <begin position="168"/>
        <end position="229"/>
    </location>
</feature>
<feature type="compositionally biased region" description="Acidic residues" evidence="4">
    <location>
        <begin position="48"/>
        <end position="60"/>
    </location>
</feature>
<dbReference type="PANTHER" id="PTHR12301">
    <property type="entry name" value="SAM-DOMAIN, SH3 AND NUCLEAR LOCALIZATION SIGNALS PROTEIN RELATED"/>
    <property type="match status" value="1"/>
</dbReference>
<dbReference type="Pfam" id="PF07647">
    <property type="entry name" value="SAM_2"/>
    <property type="match status" value="1"/>
</dbReference>
<organism evidence="6 7">
    <name type="scientific">Hemibagrus wyckioides</name>
    <dbReference type="NCBI Taxonomy" id="337641"/>
    <lineage>
        <taxon>Eukaryota</taxon>
        <taxon>Metazoa</taxon>
        <taxon>Chordata</taxon>
        <taxon>Craniata</taxon>
        <taxon>Vertebrata</taxon>
        <taxon>Euteleostomi</taxon>
        <taxon>Actinopterygii</taxon>
        <taxon>Neopterygii</taxon>
        <taxon>Teleostei</taxon>
        <taxon>Ostariophysi</taxon>
        <taxon>Siluriformes</taxon>
        <taxon>Bagridae</taxon>
        <taxon>Hemibagrus</taxon>
    </lineage>
</organism>
<keyword evidence="1 3" id="KW-0728">SH3 domain</keyword>
<evidence type="ECO:0000256" key="4">
    <source>
        <dbReference type="SAM" id="MobiDB-lite"/>
    </source>
</evidence>
<keyword evidence="7" id="KW-1185">Reference proteome</keyword>
<accession>A0A9D3SRU5</accession>
<feature type="compositionally biased region" description="Basic and acidic residues" evidence="4">
    <location>
        <begin position="321"/>
        <end position="332"/>
    </location>
</feature>
<dbReference type="Gene3D" id="2.30.30.40">
    <property type="entry name" value="SH3 Domains"/>
    <property type="match status" value="1"/>
</dbReference>
<dbReference type="SUPFAM" id="SSF47769">
    <property type="entry name" value="SAM/Pointed domain"/>
    <property type="match status" value="1"/>
</dbReference>
<evidence type="ECO:0000313" key="6">
    <source>
        <dbReference type="EMBL" id="KAG7329148.1"/>
    </source>
</evidence>
<reference evidence="6 7" key="1">
    <citation type="submission" date="2021-06" db="EMBL/GenBank/DDBJ databases">
        <title>Chromosome-level genome assembly of the red-tail catfish (Hemibagrus wyckioides).</title>
        <authorList>
            <person name="Shao F."/>
        </authorList>
    </citation>
    <scope>NUCLEOTIDE SEQUENCE [LARGE SCALE GENOMIC DNA]</scope>
    <source>
        <strain evidence="6">EC202008001</strain>
        <tissue evidence="6">Blood</tissue>
    </source>
</reference>
<dbReference type="CDD" id="cd11968">
    <property type="entry name" value="SH3_SASH3"/>
    <property type="match status" value="1"/>
</dbReference>